<sequence length="407" mass="46638">MISICGYLYDYRGFLGNGCVNINDQGTIDSISKLPKMEKVYKFEKYIIGPGLVDLHVHLRGLDLSYKEDEETGTKSALKSGITLVVDMPNTKPRLDNYSAIKSKLNSLKEKSYTDYGVYSAIPKNTKDMEEVLKLPIAGFKIYPEDIGNRKDMIKEVLKLNRFTIVHPELPEAEKIHDEENLLRGILRGCHLEGAAVDVIHKFNENAKVHITHASCPSTVLEAKKFGYTVDTTPHHLFYNSKNQGCYYRVNPPLREEYIRENLMKLFIDGNIDALCSDHAPHSKKEKENFKTCPSGIPWLGSWPWLIFRLVKYDLIKISNFFYYISYSPSKILGLNNYGSLEKGKRGNIITIDKDKVWRFIETYSKAPYYNHFMEENYGFVTNAFIGGELVLDNDNIIKGKNIINPF</sequence>
<dbReference type="EMBL" id="CP003378">
    <property type="protein sequence ID" value="AFZ70750.1"/>
    <property type="molecule type" value="Genomic_DNA"/>
</dbReference>
<keyword evidence="2" id="KW-0378">Hydrolase</keyword>
<dbReference type="AlphaFoldDB" id="L0ACH0"/>
<dbReference type="GO" id="GO:0004038">
    <property type="term" value="F:allantoinase activity"/>
    <property type="evidence" value="ECO:0007669"/>
    <property type="project" value="TreeGrafter"/>
</dbReference>
<dbReference type="Proteomes" id="UP000010469">
    <property type="component" value="Chromosome"/>
</dbReference>
<evidence type="ECO:0000313" key="3">
    <source>
        <dbReference type="Proteomes" id="UP000010469"/>
    </source>
</evidence>
<gene>
    <name evidence="2" type="ordered locus">Calag_1028</name>
</gene>
<dbReference type="Gene3D" id="3.20.20.140">
    <property type="entry name" value="Metal-dependent hydrolases"/>
    <property type="match status" value="1"/>
</dbReference>
<dbReference type="KEGG" id="clg:Calag_1028"/>
<name>L0ACH0_CALLD</name>
<dbReference type="InterPro" id="IPR050138">
    <property type="entry name" value="DHOase/Allantoinase_Hydrolase"/>
</dbReference>
<dbReference type="InParanoid" id="L0ACH0"/>
<dbReference type="InterPro" id="IPR032466">
    <property type="entry name" value="Metal_Hydrolase"/>
</dbReference>
<organism evidence="2 3">
    <name type="scientific">Caldisphaera lagunensis (strain DSM 15908 / JCM 11604 / ANMR 0165 / IC-154)</name>
    <dbReference type="NCBI Taxonomy" id="1056495"/>
    <lineage>
        <taxon>Archaea</taxon>
        <taxon>Thermoproteota</taxon>
        <taxon>Thermoprotei</taxon>
        <taxon>Acidilobales</taxon>
        <taxon>Caldisphaeraceae</taxon>
        <taxon>Caldisphaera</taxon>
    </lineage>
</organism>
<dbReference type="InterPro" id="IPR006680">
    <property type="entry name" value="Amidohydro-rel"/>
</dbReference>
<dbReference type="GO" id="GO:0006145">
    <property type="term" value="P:purine nucleobase catabolic process"/>
    <property type="evidence" value="ECO:0007669"/>
    <property type="project" value="TreeGrafter"/>
</dbReference>
<evidence type="ECO:0000259" key="1">
    <source>
        <dbReference type="Pfam" id="PF01979"/>
    </source>
</evidence>
<dbReference type="NCBIfam" id="NF001541">
    <property type="entry name" value="PRK00369.1"/>
    <property type="match status" value="1"/>
</dbReference>
<dbReference type="SUPFAM" id="SSF51556">
    <property type="entry name" value="Metallo-dependent hydrolases"/>
    <property type="match status" value="1"/>
</dbReference>
<dbReference type="HOGENOM" id="CLU_015572_1_1_2"/>
<dbReference type="InterPro" id="IPR011059">
    <property type="entry name" value="Metal-dep_hydrolase_composite"/>
</dbReference>
<dbReference type="PANTHER" id="PTHR43668:SF2">
    <property type="entry name" value="ALLANTOINASE"/>
    <property type="match status" value="1"/>
</dbReference>
<reference evidence="3" key="1">
    <citation type="submission" date="2012-03" db="EMBL/GenBank/DDBJ databases">
        <title>Complete genome of Caldisphaera lagunensis DSM 15908.</title>
        <authorList>
            <person name="Lucas S."/>
            <person name="Copeland A."/>
            <person name="Lapidus A."/>
            <person name="Glavina del Rio T."/>
            <person name="Dalin E."/>
            <person name="Tice H."/>
            <person name="Bruce D."/>
            <person name="Goodwin L."/>
            <person name="Pitluck S."/>
            <person name="Peters L."/>
            <person name="Mikhailova N."/>
            <person name="Teshima H."/>
            <person name="Kyrpides N."/>
            <person name="Mavromatis K."/>
            <person name="Ivanova N."/>
            <person name="Brettin T."/>
            <person name="Detter J.C."/>
            <person name="Han C."/>
            <person name="Larimer F."/>
            <person name="Land M."/>
            <person name="Hauser L."/>
            <person name="Markowitz V."/>
            <person name="Cheng J.-F."/>
            <person name="Hugenholtz P."/>
            <person name="Woyke T."/>
            <person name="Wu D."/>
            <person name="Spring S."/>
            <person name="Schroeder M."/>
            <person name="Brambilla E."/>
            <person name="Klenk H.-P."/>
            <person name="Eisen J.A."/>
        </authorList>
    </citation>
    <scope>NUCLEOTIDE SEQUENCE [LARGE SCALE GENOMIC DNA]</scope>
    <source>
        <strain evidence="3">DSM 15908 / JCM 11604 / IC-154</strain>
    </source>
</reference>
<evidence type="ECO:0000313" key="2">
    <source>
        <dbReference type="EMBL" id="AFZ70750.1"/>
    </source>
</evidence>
<dbReference type="GeneID" id="14212288"/>
<dbReference type="Pfam" id="PF01979">
    <property type="entry name" value="Amidohydro_1"/>
    <property type="match status" value="1"/>
</dbReference>
<dbReference type="STRING" id="1056495.Calag_1028"/>
<dbReference type="eggNOG" id="arCOG00689">
    <property type="taxonomic scope" value="Archaea"/>
</dbReference>
<keyword evidence="3" id="KW-1185">Reference proteome</keyword>
<accession>L0ACH0</accession>
<protein>
    <submittedName>
        <fullName evidence="2">Dihydroorotase-like cyclic amidohydrolase</fullName>
    </submittedName>
</protein>
<dbReference type="RefSeq" id="WP_015232647.1">
    <property type="nucleotide sequence ID" value="NC_019791.1"/>
</dbReference>
<dbReference type="PANTHER" id="PTHR43668">
    <property type="entry name" value="ALLANTOINASE"/>
    <property type="match status" value="1"/>
</dbReference>
<dbReference type="FunCoup" id="L0ACH0">
    <property type="interactions" value="49"/>
</dbReference>
<dbReference type="OrthoDB" id="8791at2157"/>
<proteinExistence type="predicted"/>
<dbReference type="GO" id="GO:0005737">
    <property type="term" value="C:cytoplasm"/>
    <property type="evidence" value="ECO:0007669"/>
    <property type="project" value="TreeGrafter"/>
</dbReference>
<feature type="domain" description="Amidohydrolase-related" evidence="1">
    <location>
        <begin position="48"/>
        <end position="391"/>
    </location>
</feature>
<dbReference type="SUPFAM" id="SSF51338">
    <property type="entry name" value="Composite domain of metallo-dependent hydrolases"/>
    <property type="match status" value="1"/>
</dbReference>